<dbReference type="KEGG" id="nev:NTE_03515"/>
<sequence length="108" mass="11750">MKISYVKSSREYLKELYQGMKEAAVEMLADKKMALEETLEAAAGANAVKTLVRVGNPVEQILTVAKDNDVDLIIIGSGRLTGIRRITSLGSVARAVSERSMCPVMLVH</sequence>
<comment type="similarity">
    <text evidence="1">Belongs to the universal stress protein A family.</text>
</comment>
<accession>A0A075MWQ3</accession>
<feature type="domain" description="UspA" evidence="2">
    <location>
        <begin position="11"/>
        <end position="108"/>
    </location>
</feature>
<keyword evidence="4" id="KW-1185">Reference proteome</keyword>
<dbReference type="Proteomes" id="UP000028194">
    <property type="component" value="Chromosome"/>
</dbReference>
<organism evidence="3 4">
    <name type="scientific">Candidatus Nitrososphaera evergladensis SR1</name>
    <dbReference type="NCBI Taxonomy" id="1459636"/>
    <lineage>
        <taxon>Archaea</taxon>
        <taxon>Nitrososphaerota</taxon>
        <taxon>Nitrososphaeria</taxon>
        <taxon>Nitrososphaerales</taxon>
        <taxon>Nitrososphaeraceae</taxon>
        <taxon>Nitrososphaera</taxon>
    </lineage>
</organism>
<gene>
    <name evidence="3" type="ORF">NTE_03515</name>
</gene>
<dbReference type="EMBL" id="CP007174">
    <property type="protein sequence ID" value="AIF85543.1"/>
    <property type="molecule type" value="Genomic_DNA"/>
</dbReference>
<dbReference type="PANTHER" id="PTHR46268">
    <property type="entry name" value="STRESS RESPONSE PROTEIN NHAX"/>
    <property type="match status" value="1"/>
</dbReference>
<dbReference type="eggNOG" id="arCOG02053">
    <property type="taxonomic scope" value="Archaea"/>
</dbReference>
<evidence type="ECO:0000313" key="3">
    <source>
        <dbReference type="EMBL" id="AIF85543.1"/>
    </source>
</evidence>
<evidence type="ECO:0000313" key="4">
    <source>
        <dbReference type="Proteomes" id="UP000028194"/>
    </source>
</evidence>
<dbReference type="Pfam" id="PF00582">
    <property type="entry name" value="Usp"/>
    <property type="match status" value="1"/>
</dbReference>
<dbReference type="SUPFAM" id="SSF52402">
    <property type="entry name" value="Adenine nucleotide alpha hydrolases-like"/>
    <property type="match status" value="1"/>
</dbReference>
<name>A0A075MWQ3_9ARCH</name>
<dbReference type="InterPro" id="IPR006016">
    <property type="entry name" value="UspA"/>
</dbReference>
<protein>
    <submittedName>
        <fullName evidence="3">Universal stress protein UspA-like protein</fullName>
    </submittedName>
</protein>
<proteinExistence type="inferred from homology"/>
<dbReference type="AlphaFoldDB" id="A0A075MWQ3"/>
<dbReference type="PANTHER" id="PTHR46268:SF6">
    <property type="entry name" value="UNIVERSAL STRESS PROTEIN UP12"/>
    <property type="match status" value="1"/>
</dbReference>
<reference evidence="3 4" key="1">
    <citation type="journal article" date="2014" name="PLoS ONE">
        <title>Genome Sequence of Candidatus Nitrososphaera evergladensis from Group I.1b Enriched from Everglades Soil Reveals Novel Genomic Features of the Ammonia-Oxidizing Archaea.</title>
        <authorList>
            <person name="Zhalnina K.V."/>
            <person name="Dias R."/>
            <person name="Leonard M.T."/>
            <person name="Dorr de Quadros P."/>
            <person name="Camargo F.A."/>
            <person name="Drew J.C."/>
            <person name="Farmerie W.G."/>
            <person name="Daroub S.H."/>
            <person name="Triplett E.W."/>
        </authorList>
    </citation>
    <scope>NUCLEOTIDE SEQUENCE [LARGE SCALE GENOMIC DNA]</scope>
    <source>
        <strain evidence="3 4">SR1</strain>
    </source>
</reference>
<evidence type="ECO:0000256" key="1">
    <source>
        <dbReference type="ARBA" id="ARBA00008791"/>
    </source>
</evidence>
<dbReference type="InterPro" id="IPR014729">
    <property type="entry name" value="Rossmann-like_a/b/a_fold"/>
</dbReference>
<dbReference type="HOGENOM" id="CLU_049301_16_2_2"/>
<dbReference type="CDD" id="cd00293">
    <property type="entry name" value="USP-like"/>
    <property type="match status" value="1"/>
</dbReference>
<dbReference type="STRING" id="1459636.NTE_03515"/>
<evidence type="ECO:0000259" key="2">
    <source>
        <dbReference type="Pfam" id="PF00582"/>
    </source>
</evidence>
<dbReference type="Gene3D" id="3.40.50.620">
    <property type="entry name" value="HUPs"/>
    <property type="match status" value="1"/>
</dbReference>